<evidence type="ECO:0000313" key="2">
    <source>
        <dbReference type="Proteomes" id="UP001305414"/>
    </source>
</evidence>
<sequence length="103" mass="11350">MAYALKNYSSLLREGDQGIPFRGGVRDSSSIFRLVCLKKARYGRSISAPPDRKGKTAASALANIMSYKMTEESYEHRSSISKDTRDNVSVEIDESGSVILILS</sequence>
<protein>
    <submittedName>
        <fullName evidence="1">Uncharacterized protein</fullName>
    </submittedName>
</protein>
<comment type="caution">
    <text evidence="1">The sequence shown here is derived from an EMBL/GenBank/DDBJ whole genome shotgun (WGS) entry which is preliminary data.</text>
</comment>
<dbReference type="Proteomes" id="UP001305414">
    <property type="component" value="Unassembled WGS sequence"/>
</dbReference>
<gene>
    <name evidence="1" type="ORF">RRF57_011933</name>
</gene>
<dbReference type="EMBL" id="JAWHQM010000065">
    <property type="protein sequence ID" value="KAK5636221.1"/>
    <property type="molecule type" value="Genomic_DNA"/>
</dbReference>
<organism evidence="1 2">
    <name type="scientific">Xylaria bambusicola</name>
    <dbReference type="NCBI Taxonomy" id="326684"/>
    <lineage>
        <taxon>Eukaryota</taxon>
        <taxon>Fungi</taxon>
        <taxon>Dikarya</taxon>
        <taxon>Ascomycota</taxon>
        <taxon>Pezizomycotina</taxon>
        <taxon>Sordariomycetes</taxon>
        <taxon>Xylariomycetidae</taxon>
        <taxon>Xylariales</taxon>
        <taxon>Xylariaceae</taxon>
        <taxon>Xylaria</taxon>
    </lineage>
</organism>
<dbReference type="AlphaFoldDB" id="A0AAN7V032"/>
<name>A0AAN7V032_9PEZI</name>
<keyword evidence="2" id="KW-1185">Reference proteome</keyword>
<reference evidence="1 2" key="1">
    <citation type="submission" date="2023-10" db="EMBL/GenBank/DDBJ databases">
        <title>Draft genome sequence of Xylaria bambusicola isolate GMP-LS, the root and basal stem rot pathogen of sugarcane in Indonesia.</title>
        <authorList>
            <person name="Selvaraj P."/>
            <person name="Muralishankar V."/>
            <person name="Muruganantham S."/>
            <person name="Sp S."/>
            <person name="Haryani S."/>
            <person name="Lau K.J.X."/>
            <person name="Naqvi N.I."/>
        </authorList>
    </citation>
    <scope>NUCLEOTIDE SEQUENCE [LARGE SCALE GENOMIC DNA]</scope>
    <source>
        <strain evidence="1">GMP-LS</strain>
    </source>
</reference>
<proteinExistence type="predicted"/>
<evidence type="ECO:0000313" key="1">
    <source>
        <dbReference type="EMBL" id="KAK5636221.1"/>
    </source>
</evidence>
<accession>A0AAN7V032</accession>